<organism evidence="1 2">
    <name type="scientific">Candidatus Spechtbacteria bacterium RIFCSPLOWO2_12_FULL_38_22</name>
    <dbReference type="NCBI Taxonomy" id="1802165"/>
    <lineage>
        <taxon>Bacteria</taxon>
        <taxon>Candidatus Spechtiibacteriota</taxon>
    </lineage>
</organism>
<reference evidence="1 2" key="1">
    <citation type="journal article" date="2016" name="Nat. Commun.">
        <title>Thousands of microbial genomes shed light on interconnected biogeochemical processes in an aquifer system.</title>
        <authorList>
            <person name="Anantharaman K."/>
            <person name="Brown C.T."/>
            <person name="Hug L.A."/>
            <person name="Sharon I."/>
            <person name="Castelle C.J."/>
            <person name="Probst A.J."/>
            <person name="Thomas B.C."/>
            <person name="Singh A."/>
            <person name="Wilkins M.J."/>
            <person name="Karaoz U."/>
            <person name="Brodie E.L."/>
            <person name="Williams K.H."/>
            <person name="Hubbard S.S."/>
            <person name="Banfield J.F."/>
        </authorList>
    </citation>
    <scope>NUCLEOTIDE SEQUENCE [LARGE SCALE GENOMIC DNA]</scope>
</reference>
<accession>A0A1G2HIN4</accession>
<dbReference type="EMBL" id="MHOK01000002">
    <property type="protein sequence ID" value="OGZ62347.1"/>
    <property type="molecule type" value="Genomic_DNA"/>
</dbReference>
<name>A0A1G2HIN4_9BACT</name>
<dbReference type="PANTHER" id="PTHR11669:SF8">
    <property type="entry name" value="DNA POLYMERASE III SUBUNIT DELTA"/>
    <property type="match status" value="1"/>
</dbReference>
<dbReference type="InterPro" id="IPR050238">
    <property type="entry name" value="DNA_Rep/Repair_Clamp_Loader"/>
</dbReference>
<protein>
    <recommendedName>
        <fullName evidence="3">DNA polymerase III subunit delta</fullName>
    </recommendedName>
</protein>
<proteinExistence type="predicted"/>
<dbReference type="GO" id="GO:0006261">
    <property type="term" value="P:DNA-templated DNA replication"/>
    <property type="evidence" value="ECO:0007669"/>
    <property type="project" value="TreeGrafter"/>
</dbReference>
<dbReference type="Proteomes" id="UP000176770">
    <property type="component" value="Unassembled WGS sequence"/>
</dbReference>
<evidence type="ECO:0000313" key="1">
    <source>
        <dbReference type="EMBL" id="OGZ62347.1"/>
    </source>
</evidence>
<evidence type="ECO:0000313" key="2">
    <source>
        <dbReference type="Proteomes" id="UP000176770"/>
    </source>
</evidence>
<sequence>MIIGHKKQLNILREMHDKNSLAHAYLFSGVDGIGKLNVAIDFGELLLKSDFNKSPDGYLYENGLTIEEARILKKKLALSPLNSQYKVVIINNASNIKLEAANAMLKILEEPSGDSIFFLLTSNTGLILPTIRSRCYTMNFFYVDNLSINEKFDTKKVIDLYDHWSGRPAYAQRLLEDPNYLKKIRECRNDAGEFFNKELNTKFKIIEKYSKTDTGLFVNILMEYLRSSKIQNKFFVLRDLFNVYKGLITTNFNIQFSLRSVAVKIKKP</sequence>
<dbReference type="AlphaFoldDB" id="A0A1G2HIN4"/>
<dbReference type="Pfam" id="PF13177">
    <property type="entry name" value="DNA_pol3_delta2"/>
    <property type="match status" value="1"/>
</dbReference>
<dbReference type="SUPFAM" id="SSF52540">
    <property type="entry name" value="P-loop containing nucleoside triphosphate hydrolases"/>
    <property type="match status" value="1"/>
</dbReference>
<dbReference type="Gene3D" id="3.40.50.300">
    <property type="entry name" value="P-loop containing nucleotide triphosphate hydrolases"/>
    <property type="match status" value="1"/>
</dbReference>
<evidence type="ECO:0008006" key="3">
    <source>
        <dbReference type="Google" id="ProtNLM"/>
    </source>
</evidence>
<gene>
    <name evidence="1" type="ORF">A3F94_03265</name>
</gene>
<dbReference type="STRING" id="1802165.A3F94_03265"/>
<comment type="caution">
    <text evidence="1">The sequence shown here is derived from an EMBL/GenBank/DDBJ whole genome shotgun (WGS) entry which is preliminary data.</text>
</comment>
<dbReference type="PANTHER" id="PTHR11669">
    <property type="entry name" value="REPLICATION FACTOR C / DNA POLYMERASE III GAMMA-TAU SUBUNIT"/>
    <property type="match status" value="1"/>
</dbReference>
<dbReference type="InterPro" id="IPR027417">
    <property type="entry name" value="P-loop_NTPase"/>
</dbReference>